<gene>
    <name evidence="2" type="ORF">HD842_002536</name>
</gene>
<keyword evidence="1" id="KW-0732">Signal</keyword>
<evidence type="ECO:0000313" key="2">
    <source>
        <dbReference type="EMBL" id="MBB6134394.1"/>
    </source>
</evidence>
<dbReference type="EMBL" id="JACHBX010000002">
    <property type="protein sequence ID" value="MBB6134394.1"/>
    <property type="molecule type" value="Genomic_DNA"/>
</dbReference>
<feature type="chain" id="PRO_5031044684" description="Lipoprotein" evidence="1">
    <location>
        <begin position="27"/>
        <end position="297"/>
    </location>
</feature>
<dbReference type="Pfam" id="PF19795">
    <property type="entry name" value="DUF6279"/>
    <property type="match status" value="1"/>
</dbReference>
<keyword evidence="3" id="KW-1185">Reference proteome</keyword>
<dbReference type="InterPro" id="IPR016875">
    <property type="entry name" value="UCP028200"/>
</dbReference>
<evidence type="ECO:0000313" key="3">
    <source>
        <dbReference type="Proteomes" id="UP000540787"/>
    </source>
</evidence>
<dbReference type="Proteomes" id="UP000540787">
    <property type="component" value="Unassembled WGS sequence"/>
</dbReference>
<protein>
    <recommendedName>
        <fullName evidence="4">Lipoprotein</fullName>
    </recommendedName>
</protein>
<dbReference type="RefSeq" id="WP_229424738.1">
    <property type="nucleotide sequence ID" value="NZ_JACHBX010000002.1"/>
</dbReference>
<accession>A0A7W9X0U5</accession>
<dbReference type="AlphaFoldDB" id="A0A7W9X0U5"/>
<evidence type="ECO:0008006" key="4">
    <source>
        <dbReference type="Google" id="ProtNLM"/>
    </source>
</evidence>
<evidence type="ECO:0000256" key="1">
    <source>
        <dbReference type="SAM" id="SignalP"/>
    </source>
</evidence>
<reference evidence="2 3" key="1">
    <citation type="submission" date="2020-08" db="EMBL/GenBank/DDBJ databases">
        <title>The Agave Microbiome: Exploring the role of microbial communities in plant adaptations to desert environments.</title>
        <authorList>
            <person name="Partida-Martinez L.P."/>
        </authorList>
    </citation>
    <scope>NUCLEOTIDE SEQUENCE [LARGE SCALE GENOMIC DNA]</scope>
    <source>
        <strain evidence="2 3">AT3.2</strain>
    </source>
</reference>
<sequence>MKNFSMRDGAFRRVFALLLLAMTVMAAGCSSIRFSYNQGDTLLYWWMNSYVDFEGQQADVAKRDIKAVFQWHRKTELRDYAALLGTFKRQLAGNPTQADLLGDYREIRVRADRLGQRAVPELTTLAMSITPDQITHMERKFKDKNDEYRRKFMDGSVDKRQRARFKKSMEQMELWFGNFSSEQEATLRRASDLRPLDNNLWLEERQYRQRRVLAVLQEIQQKKLNREQTSARVAGLMRELSARMDSPERKGFYDASIDHTTKFIMTAIRIATPQQKAHAQERIQGWIGDLEALAAGK</sequence>
<comment type="caution">
    <text evidence="2">The sequence shown here is derived from an EMBL/GenBank/DDBJ whole genome shotgun (WGS) entry which is preliminary data.</text>
</comment>
<proteinExistence type="predicted"/>
<organism evidence="2 3">
    <name type="scientific">Massilia aurea</name>
    <dbReference type="NCBI Taxonomy" id="373040"/>
    <lineage>
        <taxon>Bacteria</taxon>
        <taxon>Pseudomonadati</taxon>
        <taxon>Pseudomonadota</taxon>
        <taxon>Betaproteobacteria</taxon>
        <taxon>Burkholderiales</taxon>
        <taxon>Oxalobacteraceae</taxon>
        <taxon>Telluria group</taxon>
        <taxon>Massilia</taxon>
    </lineage>
</organism>
<name>A0A7W9X0U5_9BURK</name>
<feature type="signal peptide" evidence="1">
    <location>
        <begin position="1"/>
        <end position="26"/>
    </location>
</feature>
<dbReference type="PROSITE" id="PS51257">
    <property type="entry name" value="PROKAR_LIPOPROTEIN"/>
    <property type="match status" value="1"/>
</dbReference>
<dbReference type="PIRSF" id="PIRSF028200">
    <property type="entry name" value="UCP028200"/>
    <property type="match status" value="1"/>
</dbReference>